<name>A0A9P0ACZ8_BEMTA</name>
<feature type="region of interest" description="Disordered" evidence="1">
    <location>
        <begin position="88"/>
        <end position="127"/>
    </location>
</feature>
<evidence type="ECO:0000256" key="1">
    <source>
        <dbReference type="SAM" id="MobiDB-lite"/>
    </source>
</evidence>
<gene>
    <name evidence="3" type="ORF">BEMITA_LOCUS7967</name>
</gene>
<organism evidence="3 4">
    <name type="scientific">Bemisia tabaci</name>
    <name type="common">Sweetpotato whitefly</name>
    <name type="synonym">Aleurodes tabaci</name>
    <dbReference type="NCBI Taxonomy" id="7038"/>
    <lineage>
        <taxon>Eukaryota</taxon>
        <taxon>Metazoa</taxon>
        <taxon>Ecdysozoa</taxon>
        <taxon>Arthropoda</taxon>
        <taxon>Hexapoda</taxon>
        <taxon>Insecta</taxon>
        <taxon>Pterygota</taxon>
        <taxon>Neoptera</taxon>
        <taxon>Paraneoptera</taxon>
        <taxon>Hemiptera</taxon>
        <taxon>Sternorrhyncha</taxon>
        <taxon>Aleyrodoidea</taxon>
        <taxon>Aleyrodidae</taxon>
        <taxon>Aleyrodinae</taxon>
        <taxon>Bemisia</taxon>
    </lineage>
</organism>
<feature type="compositionally biased region" description="Polar residues" evidence="1">
    <location>
        <begin position="88"/>
        <end position="105"/>
    </location>
</feature>
<sequence>MVTVQMRGILSLLSFFALANDLTYAAGSTGPDFDVMAYMAELSQMLSSGNATEIFAPGSKFSKLSLAFLEKSDAYVKSLQKGDTELISNQSQPINSTDSSNGTQVSNPSDSSPNSSAEMGPDLSGFSEGFPPDIMNLSLNGSIIGLNLTNMTGLANYIDNMFALNNPDLQALNWSISDFQLNTNSFDQEGPDGINTSDFEPVITNQGGLSNLTNQGGPSNLTTGDLLLESDGADFSSKELPADETSSLDGSRFNNTSLVDPVRSPGETPENGSDLSSQGSSADETGSLDGSPLNNVTSADQDDALSGPPGEPLAQLNGTGSSDQ</sequence>
<feature type="compositionally biased region" description="Polar residues" evidence="1">
    <location>
        <begin position="194"/>
        <end position="223"/>
    </location>
</feature>
<keyword evidence="4" id="KW-1185">Reference proteome</keyword>
<feature type="chain" id="PRO_5040119224" evidence="2">
    <location>
        <begin position="26"/>
        <end position="324"/>
    </location>
</feature>
<feature type="compositionally biased region" description="Low complexity" evidence="1">
    <location>
        <begin position="106"/>
        <end position="116"/>
    </location>
</feature>
<reference evidence="3" key="1">
    <citation type="submission" date="2021-12" db="EMBL/GenBank/DDBJ databases">
        <authorList>
            <person name="King R."/>
        </authorList>
    </citation>
    <scope>NUCLEOTIDE SEQUENCE</scope>
</reference>
<feature type="compositionally biased region" description="Polar residues" evidence="1">
    <location>
        <begin position="270"/>
        <end position="284"/>
    </location>
</feature>
<evidence type="ECO:0000313" key="3">
    <source>
        <dbReference type="EMBL" id="CAH0389102.1"/>
    </source>
</evidence>
<accession>A0A9P0ACZ8</accession>
<proteinExistence type="predicted"/>
<protein>
    <submittedName>
        <fullName evidence="3">Uncharacterized protein</fullName>
    </submittedName>
</protein>
<dbReference type="AlphaFoldDB" id="A0A9P0ACZ8"/>
<evidence type="ECO:0000313" key="4">
    <source>
        <dbReference type="Proteomes" id="UP001152759"/>
    </source>
</evidence>
<dbReference type="Proteomes" id="UP001152759">
    <property type="component" value="Chromosome 4"/>
</dbReference>
<feature type="region of interest" description="Disordered" evidence="1">
    <location>
        <begin position="187"/>
        <end position="324"/>
    </location>
</feature>
<dbReference type="EMBL" id="OU963865">
    <property type="protein sequence ID" value="CAH0389102.1"/>
    <property type="molecule type" value="Genomic_DNA"/>
</dbReference>
<feature type="compositionally biased region" description="Polar residues" evidence="1">
    <location>
        <begin position="244"/>
        <end position="258"/>
    </location>
</feature>
<evidence type="ECO:0000256" key="2">
    <source>
        <dbReference type="SAM" id="SignalP"/>
    </source>
</evidence>
<keyword evidence="2" id="KW-0732">Signal</keyword>
<feature type="signal peptide" evidence="2">
    <location>
        <begin position="1"/>
        <end position="25"/>
    </location>
</feature>